<accession>A0A517L2B5</accession>
<evidence type="ECO:0000256" key="3">
    <source>
        <dbReference type="ARBA" id="ARBA00007118"/>
    </source>
</evidence>
<dbReference type="InterPro" id="IPR029479">
    <property type="entry name" value="Nitroreductase"/>
</dbReference>
<dbReference type="SUPFAM" id="SSF55469">
    <property type="entry name" value="FMN-dependent nitroreductase-like"/>
    <property type="match status" value="1"/>
</dbReference>
<evidence type="ECO:0000256" key="7">
    <source>
        <dbReference type="ARBA" id="ARBA00023242"/>
    </source>
</evidence>
<evidence type="ECO:0000256" key="4">
    <source>
        <dbReference type="ARBA" id="ARBA00022490"/>
    </source>
</evidence>
<dbReference type="EMBL" id="CP042187">
    <property type="protein sequence ID" value="QDS69763.1"/>
    <property type="molecule type" value="Genomic_DNA"/>
</dbReference>
<organism evidence="9 10">
    <name type="scientific">Venturia effusa</name>
    <dbReference type="NCBI Taxonomy" id="50376"/>
    <lineage>
        <taxon>Eukaryota</taxon>
        <taxon>Fungi</taxon>
        <taxon>Dikarya</taxon>
        <taxon>Ascomycota</taxon>
        <taxon>Pezizomycotina</taxon>
        <taxon>Dothideomycetes</taxon>
        <taxon>Pleosporomycetidae</taxon>
        <taxon>Venturiales</taxon>
        <taxon>Venturiaceae</taxon>
        <taxon>Venturia</taxon>
    </lineage>
</organism>
<keyword evidence="5" id="KW-0378">Hydrolase</keyword>
<dbReference type="InterPro" id="IPR000415">
    <property type="entry name" value="Nitroreductase-like"/>
</dbReference>
<dbReference type="STRING" id="50376.A0A517L2B5"/>
<dbReference type="GO" id="GO:0005634">
    <property type="term" value="C:nucleus"/>
    <property type="evidence" value="ECO:0007669"/>
    <property type="project" value="UniProtKB-SubCell"/>
</dbReference>
<evidence type="ECO:0000313" key="9">
    <source>
        <dbReference type="EMBL" id="QDS69763.1"/>
    </source>
</evidence>
<evidence type="ECO:0000256" key="1">
    <source>
        <dbReference type="ARBA" id="ARBA00004123"/>
    </source>
</evidence>
<dbReference type="CDD" id="cd02140">
    <property type="entry name" value="Frm2-like"/>
    <property type="match status" value="1"/>
</dbReference>
<proteinExistence type="inferred from homology"/>
<keyword evidence="10" id="KW-1185">Reference proteome</keyword>
<dbReference type="AlphaFoldDB" id="A0A517L2B5"/>
<dbReference type="Gene3D" id="3.40.109.10">
    <property type="entry name" value="NADH Oxidase"/>
    <property type="match status" value="1"/>
</dbReference>
<sequence length="338" mass="38039">MPLNSARPSSSSLPTMSSKTFNEAVQERRSYYQLNKKSPISDAQIEEIVKNAILHTPSSFNSQSTRLVVLLHADHDKFWELTKEVLKPKVPDADQFAATLKKLDGFKSGYGTVLFFEDPDPIQKLQTAFPVYADKFPQWSEHTSAMHQFVLWTGLQAVGLGCNLQHYNPVVDQRAQQEWNVPLTWSLKAQLVFGGRAGEPGEKQFKPIEERLFVHGVRAYGRLHETECPNIIIVFGRYSQRAPVMHNAVTASTVDVKREVVAGVLFGDSRFVADGGKIKDYPAEQIMIFSTKEKNSPDTTCVGKLPNAGHFVYTIKRKAESYCISCTGKEDRGDLWRQ</sequence>
<dbReference type="Pfam" id="PF00881">
    <property type="entry name" value="Nitroreductase"/>
    <property type="match status" value="1"/>
</dbReference>
<name>A0A517L2B5_9PEZI</name>
<dbReference type="GO" id="GO:0034599">
    <property type="term" value="P:cellular response to oxidative stress"/>
    <property type="evidence" value="ECO:0007669"/>
    <property type="project" value="InterPro"/>
</dbReference>
<dbReference type="PANTHER" id="PTHR43035">
    <property type="entry name" value="FATTY ACID REPRESSION MUTANT PROTEIN 2-RELATED"/>
    <property type="match status" value="1"/>
</dbReference>
<dbReference type="PANTHER" id="PTHR43035:SF1">
    <property type="entry name" value="FATTY ACID REPRESSION MUTANT PROTEIN 2-RELATED"/>
    <property type="match status" value="1"/>
</dbReference>
<dbReference type="GO" id="GO:0052689">
    <property type="term" value="F:carboxylic ester hydrolase activity"/>
    <property type="evidence" value="ECO:0007669"/>
    <property type="project" value="UniProtKB-ARBA"/>
</dbReference>
<evidence type="ECO:0000256" key="2">
    <source>
        <dbReference type="ARBA" id="ARBA00004496"/>
    </source>
</evidence>
<reference evidence="9 10" key="1">
    <citation type="submission" date="2019-07" db="EMBL/GenBank/DDBJ databases">
        <title>Finished genome of Venturia effusa.</title>
        <authorList>
            <person name="Young C.A."/>
            <person name="Cox M.P."/>
            <person name="Ganley A.R.D."/>
            <person name="David W.J."/>
        </authorList>
    </citation>
    <scope>NUCLEOTIDE SEQUENCE [LARGE SCALE GENOMIC DNA]</scope>
    <source>
        <strain evidence="10">albino</strain>
    </source>
</reference>
<dbReference type="Pfam" id="PF01083">
    <property type="entry name" value="Cutinase"/>
    <property type="match status" value="1"/>
</dbReference>
<keyword evidence="7" id="KW-0539">Nucleus</keyword>
<evidence type="ECO:0000259" key="8">
    <source>
        <dbReference type="Pfam" id="PF00881"/>
    </source>
</evidence>
<comment type="similarity">
    <text evidence="3">Belongs to the nitroreductase family.</text>
</comment>
<keyword evidence="6" id="KW-0560">Oxidoreductase</keyword>
<dbReference type="InterPro" id="IPR000675">
    <property type="entry name" value="Cutinase/axe"/>
</dbReference>
<dbReference type="InterPro" id="IPR029058">
    <property type="entry name" value="AB_hydrolase_fold"/>
</dbReference>
<comment type="subcellular location">
    <subcellularLocation>
        <location evidence="2">Cytoplasm</location>
    </subcellularLocation>
    <subcellularLocation>
        <location evidence="1">Nucleus</location>
    </subcellularLocation>
</comment>
<keyword evidence="4" id="KW-0963">Cytoplasm</keyword>
<dbReference type="Proteomes" id="UP000316270">
    <property type="component" value="Chromosome 3"/>
</dbReference>
<feature type="domain" description="Nitroreductase" evidence="8">
    <location>
        <begin position="26"/>
        <end position="194"/>
    </location>
</feature>
<gene>
    <name evidence="9" type="ORF">FKW77_010218</name>
</gene>
<dbReference type="OrthoDB" id="2138173at2759"/>
<dbReference type="GO" id="GO:0016491">
    <property type="term" value="F:oxidoreductase activity"/>
    <property type="evidence" value="ECO:0007669"/>
    <property type="project" value="UniProtKB-KW"/>
</dbReference>
<evidence type="ECO:0000256" key="6">
    <source>
        <dbReference type="ARBA" id="ARBA00023002"/>
    </source>
</evidence>
<dbReference type="FunFam" id="3.40.109.10:FF:000001">
    <property type="entry name" value="Nitroreductase family"/>
    <property type="match status" value="1"/>
</dbReference>
<protein>
    <recommendedName>
        <fullName evidence="8">Nitroreductase domain-containing protein</fullName>
    </recommendedName>
</protein>
<dbReference type="GO" id="GO:0005737">
    <property type="term" value="C:cytoplasm"/>
    <property type="evidence" value="ECO:0007669"/>
    <property type="project" value="UniProtKB-SubCell"/>
</dbReference>
<dbReference type="InterPro" id="IPR033877">
    <property type="entry name" value="Frm2/Hbn1"/>
</dbReference>
<evidence type="ECO:0000256" key="5">
    <source>
        <dbReference type="ARBA" id="ARBA00022801"/>
    </source>
</evidence>
<evidence type="ECO:0000313" key="10">
    <source>
        <dbReference type="Proteomes" id="UP000316270"/>
    </source>
</evidence>
<dbReference type="Gene3D" id="3.40.50.1820">
    <property type="entry name" value="alpha/beta hydrolase"/>
    <property type="match status" value="1"/>
</dbReference>